<evidence type="ECO:0000313" key="4">
    <source>
        <dbReference type="Proteomes" id="UP001597451"/>
    </source>
</evidence>
<comment type="caution">
    <text evidence="3">The sequence shown here is derived from an EMBL/GenBank/DDBJ whole genome shotgun (WGS) entry which is preliminary data.</text>
</comment>
<dbReference type="GO" id="GO:0016491">
    <property type="term" value="F:oxidoreductase activity"/>
    <property type="evidence" value="ECO:0007669"/>
    <property type="project" value="UniProtKB-KW"/>
</dbReference>
<dbReference type="PROSITE" id="PS00061">
    <property type="entry name" value="ADH_SHORT"/>
    <property type="match status" value="1"/>
</dbReference>
<evidence type="ECO:0000256" key="2">
    <source>
        <dbReference type="ARBA" id="ARBA00023002"/>
    </source>
</evidence>
<dbReference type="NCBIfam" id="NF005559">
    <property type="entry name" value="PRK07231.1"/>
    <property type="match status" value="1"/>
</dbReference>
<dbReference type="Proteomes" id="UP001597451">
    <property type="component" value="Unassembled WGS sequence"/>
</dbReference>
<reference evidence="4" key="1">
    <citation type="journal article" date="2019" name="Int. J. Syst. Evol. Microbiol.">
        <title>The Global Catalogue of Microorganisms (GCM) 10K type strain sequencing project: providing services to taxonomists for standard genome sequencing and annotation.</title>
        <authorList>
            <consortium name="The Broad Institute Genomics Platform"/>
            <consortium name="The Broad Institute Genome Sequencing Center for Infectious Disease"/>
            <person name="Wu L."/>
            <person name="Ma J."/>
        </authorList>
    </citation>
    <scope>NUCLEOTIDE SEQUENCE [LARGE SCALE GENOMIC DNA]</scope>
    <source>
        <strain evidence="4">TISTR 1858</strain>
    </source>
</reference>
<dbReference type="PRINTS" id="PR00080">
    <property type="entry name" value="SDRFAMILY"/>
</dbReference>
<dbReference type="EMBL" id="JBHUMX010000036">
    <property type="protein sequence ID" value="MFD2629477.1"/>
    <property type="molecule type" value="Genomic_DNA"/>
</dbReference>
<evidence type="ECO:0000313" key="3">
    <source>
        <dbReference type="EMBL" id="MFD2629477.1"/>
    </source>
</evidence>
<proteinExistence type="inferred from homology"/>
<gene>
    <name evidence="3" type="ORF">ACFSUN_11865</name>
</gene>
<keyword evidence="2 3" id="KW-0560">Oxidoreductase</keyword>
<comment type="similarity">
    <text evidence="1">Belongs to the short-chain dehydrogenases/reductases (SDR) family.</text>
</comment>
<dbReference type="InterPro" id="IPR020904">
    <property type="entry name" value="Sc_DH/Rdtase_CS"/>
</dbReference>
<sequence>MPDLKHHVILITGANRGQGKAIAMHLADLGASVVVGARDYEKASTVAEEIGSARAYPVKLDVTKEVEWKAAIEDIINQFGKIDVLVNNAGIITRKPFTQLSTEEYVELINVNQLGVFLGMQSVIPFMERQGKGSIVNNVSISAFSPIAHSSAYAASKAAVVAMSKSAAVELGPKGIRVNMIHPGGVDTDMATNGEAVPAYYQSVPLGRIGQPLEIAKAVAFLASDESSYCTGAELVVDGGMTLGNGGNE</sequence>
<name>A0ABW5Q2H1_9BACI</name>
<evidence type="ECO:0000256" key="1">
    <source>
        <dbReference type="ARBA" id="ARBA00006484"/>
    </source>
</evidence>
<organism evidence="3 4">
    <name type="scientific">Oceanobacillus kapialis</name>
    <dbReference type="NCBI Taxonomy" id="481353"/>
    <lineage>
        <taxon>Bacteria</taxon>
        <taxon>Bacillati</taxon>
        <taxon>Bacillota</taxon>
        <taxon>Bacilli</taxon>
        <taxon>Bacillales</taxon>
        <taxon>Bacillaceae</taxon>
        <taxon>Oceanobacillus</taxon>
    </lineage>
</organism>
<dbReference type="PANTHER" id="PTHR24321">
    <property type="entry name" value="DEHYDROGENASES, SHORT CHAIN"/>
    <property type="match status" value="1"/>
</dbReference>
<dbReference type="PANTHER" id="PTHR24321:SF8">
    <property type="entry name" value="ESTRADIOL 17-BETA-DEHYDROGENASE 8-RELATED"/>
    <property type="match status" value="1"/>
</dbReference>
<dbReference type="Gene3D" id="3.40.50.720">
    <property type="entry name" value="NAD(P)-binding Rossmann-like Domain"/>
    <property type="match status" value="1"/>
</dbReference>
<keyword evidence="4" id="KW-1185">Reference proteome</keyword>
<accession>A0ABW5Q2H1</accession>
<dbReference type="EC" id="1.1.1.-" evidence="3"/>
<protein>
    <submittedName>
        <fullName evidence="3">SDR family NAD(P)-dependent oxidoreductase</fullName>
        <ecNumber evidence="3">1.1.1.-</ecNumber>
    </submittedName>
</protein>
<dbReference type="PRINTS" id="PR00081">
    <property type="entry name" value="GDHRDH"/>
</dbReference>
<dbReference type="InterPro" id="IPR036291">
    <property type="entry name" value="NAD(P)-bd_dom_sf"/>
</dbReference>
<dbReference type="InterPro" id="IPR002347">
    <property type="entry name" value="SDR_fam"/>
</dbReference>
<dbReference type="Pfam" id="PF13561">
    <property type="entry name" value="adh_short_C2"/>
    <property type="match status" value="1"/>
</dbReference>
<dbReference type="SUPFAM" id="SSF51735">
    <property type="entry name" value="NAD(P)-binding Rossmann-fold domains"/>
    <property type="match status" value="1"/>
</dbReference>
<dbReference type="RefSeq" id="WP_379562269.1">
    <property type="nucleotide sequence ID" value="NZ_CP085256.1"/>
</dbReference>